<gene>
    <name evidence="1" type="ORF">IU459_31255</name>
</gene>
<dbReference type="InterPro" id="IPR024747">
    <property type="entry name" value="Pyridox_Oxase-rel"/>
</dbReference>
<dbReference type="Proteomes" id="UP000702209">
    <property type="component" value="Unassembled WGS sequence"/>
</dbReference>
<dbReference type="Pfam" id="PF12900">
    <property type="entry name" value="Pyridox_ox_2"/>
    <property type="match status" value="1"/>
</dbReference>
<name>A0ABS0CZG2_9NOCA</name>
<sequence length="125" mass="13659">MRLLAGVPIGRVVFTRNALPAVRPVNHLVDDRGAIIVRTRLSSGLTTAVRGNSPVVVAYEADEIDPVRHLGWSVVVVGLAHPVTDPARAAHYEQLLRPWVDSMTDTVIAIEPDIVTGIRIIENER</sequence>
<organism evidence="1 2">
    <name type="scientific">Nocardia amamiensis</name>
    <dbReference type="NCBI Taxonomy" id="404578"/>
    <lineage>
        <taxon>Bacteria</taxon>
        <taxon>Bacillati</taxon>
        <taxon>Actinomycetota</taxon>
        <taxon>Actinomycetes</taxon>
        <taxon>Mycobacteriales</taxon>
        <taxon>Nocardiaceae</taxon>
        <taxon>Nocardia</taxon>
    </lineage>
</organism>
<protein>
    <submittedName>
        <fullName evidence="1">Pyridoxamine 5'-phosphate oxidase family protein</fullName>
    </submittedName>
</protein>
<evidence type="ECO:0000313" key="1">
    <source>
        <dbReference type="EMBL" id="MBF6301992.1"/>
    </source>
</evidence>
<reference evidence="1 2" key="1">
    <citation type="submission" date="2020-10" db="EMBL/GenBank/DDBJ databases">
        <title>Identification of Nocardia species via Next-generation sequencing and recognition of intraspecies genetic diversity.</title>
        <authorList>
            <person name="Li P."/>
            <person name="Li P."/>
            <person name="Lu B."/>
        </authorList>
    </citation>
    <scope>NUCLEOTIDE SEQUENCE [LARGE SCALE GENOMIC DNA]</scope>
    <source>
        <strain evidence="1 2">BJ06-0157</strain>
    </source>
</reference>
<comment type="caution">
    <text evidence="1">The sequence shown here is derived from an EMBL/GenBank/DDBJ whole genome shotgun (WGS) entry which is preliminary data.</text>
</comment>
<proteinExistence type="predicted"/>
<dbReference type="Gene3D" id="2.30.110.10">
    <property type="entry name" value="Electron Transport, Fmn-binding Protein, Chain A"/>
    <property type="match status" value="1"/>
</dbReference>
<keyword evidence="2" id="KW-1185">Reference proteome</keyword>
<dbReference type="InterPro" id="IPR012349">
    <property type="entry name" value="Split_barrel_FMN-bd"/>
</dbReference>
<evidence type="ECO:0000313" key="2">
    <source>
        <dbReference type="Proteomes" id="UP000702209"/>
    </source>
</evidence>
<accession>A0ABS0CZG2</accession>
<dbReference type="SUPFAM" id="SSF50475">
    <property type="entry name" value="FMN-binding split barrel"/>
    <property type="match status" value="1"/>
</dbReference>
<dbReference type="EMBL" id="JADLQX010000035">
    <property type="protein sequence ID" value="MBF6301992.1"/>
    <property type="molecule type" value="Genomic_DNA"/>
</dbReference>